<accession>A0A108UBZ0</accession>
<dbReference type="InterPro" id="IPR036852">
    <property type="entry name" value="Peptidase_S8/S53_dom_sf"/>
</dbReference>
<dbReference type="Gene3D" id="2.40.128.130">
    <property type="entry name" value="Autotransporter beta-domain"/>
    <property type="match status" value="1"/>
</dbReference>
<dbReference type="PANTHER" id="PTHR43806">
    <property type="entry name" value="PEPTIDASE S8"/>
    <property type="match status" value="1"/>
</dbReference>
<dbReference type="PROSITE" id="PS51892">
    <property type="entry name" value="SUBTILASE"/>
    <property type="match status" value="1"/>
</dbReference>
<dbReference type="InterPro" id="IPR022398">
    <property type="entry name" value="Peptidase_S8_His-AS"/>
</dbReference>
<dbReference type="SUPFAM" id="SSF51126">
    <property type="entry name" value="Pectin lyase-like"/>
    <property type="match status" value="1"/>
</dbReference>
<dbReference type="InterPro" id="IPR005546">
    <property type="entry name" value="Autotransporte_beta"/>
</dbReference>
<evidence type="ECO:0000256" key="4">
    <source>
        <dbReference type="ARBA" id="ARBA00022801"/>
    </source>
</evidence>
<dbReference type="AlphaFoldDB" id="A0A108UBZ0"/>
<keyword evidence="5 6" id="KW-0720">Serine protease</keyword>
<dbReference type="NCBIfam" id="TIGR01414">
    <property type="entry name" value="autotrans_barl"/>
    <property type="match status" value="1"/>
</dbReference>
<comment type="similarity">
    <text evidence="1 6">Belongs to the peptidase S8 family.</text>
</comment>
<feature type="domain" description="Autotransporter" evidence="7">
    <location>
        <begin position="787"/>
        <end position="1065"/>
    </location>
</feature>
<evidence type="ECO:0000256" key="1">
    <source>
        <dbReference type="ARBA" id="ARBA00011073"/>
    </source>
</evidence>
<dbReference type="InterPro" id="IPR000209">
    <property type="entry name" value="Peptidase_S8/S53_dom"/>
</dbReference>
<keyword evidence="2 6" id="KW-0645">Protease</keyword>
<keyword evidence="4 6" id="KW-0378">Hydrolase</keyword>
<dbReference type="Pfam" id="PF03797">
    <property type="entry name" value="Autotransporter"/>
    <property type="match status" value="1"/>
</dbReference>
<gene>
    <name evidence="8" type="ORF">AZ78_3799</name>
</gene>
<feature type="active site" description="Charge relay system" evidence="6">
    <location>
        <position position="184"/>
    </location>
</feature>
<feature type="active site" description="Charge relay system" evidence="6">
    <location>
        <position position="105"/>
    </location>
</feature>
<evidence type="ECO:0000313" key="9">
    <source>
        <dbReference type="Proteomes" id="UP000023435"/>
    </source>
</evidence>
<proteinExistence type="inferred from homology"/>
<dbReference type="Pfam" id="PF00082">
    <property type="entry name" value="Peptidase_S8"/>
    <property type="match status" value="1"/>
</dbReference>
<dbReference type="Gene3D" id="3.40.50.200">
    <property type="entry name" value="Peptidase S8/S53 domain"/>
    <property type="match status" value="1"/>
</dbReference>
<comment type="caution">
    <text evidence="8">The sequence shown here is derived from an EMBL/GenBank/DDBJ whole genome shotgun (WGS) entry which is preliminary data.</text>
</comment>
<dbReference type="InterPro" id="IPR015500">
    <property type="entry name" value="Peptidase_S8_subtilisin-rel"/>
</dbReference>
<dbReference type="PROSITE" id="PS51208">
    <property type="entry name" value="AUTOTRANSPORTER"/>
    <property type="match status" value="1"/>
</dbReference>
<keyword evidence="3" id="KW-0732">Signal</keyword>
<dbReference type="GO" id="GO:0019867">
    <property type="term" value="C:outer membrane"/>
    <property type="evidence" value="ECO:0007669"/>
    <property type="project" value="InterPro"/>
</dbReference>
<dbReference type="SUPFAM" id="SSF103515">
    <property type="entry name" value="Autotransporter"/>
    <property type="match status" value="1"/>
</dbReference>
<dbReference type="PROSITE" id="PS00137">
    <property type="entry name" value="SUBTILASE_HIS"/>
    <property type="match status" value="1"/>
</dbReference>
<dbReference type="InterPro" id="IPR011050">
    <property type="entry name" value="Pectin_lyase_fold/virulence"/>
</dbReference>
<evidence type="ECO:0000256" key="6">
    <source>
        <dbReference type="PROSITE-ProRule" id="PRU01240"/>
    </source>
</evidence>
<dbReference type="SUPFAM" id="SSF52743">
    <property type="entry name" value="Subtilisin-like"/>
    <property type="match status" value="1"/>
</dbReference>
<dbReference type="PROSITE" id="PS00138">
    <property type="entry name" value="SUBTILASE_SER"/>
    <property type="match status" value="1"/>
</dbReference>
<sequence length="1065" mass="112211">MPAPTHGAFDMTGVHRQMQGTTRATRIQPRTLRTHTRSLLSLAIVGGLLAASPMVFAQDTMGQVGDADSWRSEEFKRDWGLEAINAHYAYARGLTGKGVRLGLFDSGTALAHPEFSGRNTTSIALSNDPECADPSVVAGVGACGATRGDRPGKSYYGLGPGVPPALAARLIAAGLPYGFVYEEHGTHVAGTIGANRDGTGTHGVAFGADLTAATVFGDTYSEWRLDPDGFYRPRPLYRTDPEDPATESMFDQAQALGTRAINHSWGPTRRNTTEAQLEAYYAQQGAGYEVFASIYQPKDGKPASDLIQVWAAGNQAGGLASIAATLPRWHKEIEPYWLSVANVRLPGEGEEGYVIDESSSICGFSKDWCVSAPGTDIDSTIIAGRIDGRIDETDDYLRFLIDNEAPEYDYGLLTGTSMAAPHVTGALGLLFERFPYLSSAQVRDVLLTTATDIGAPGVDDIYGWGMLDLKKAIDGPGQLRVDTDVVMNQRAGGAKVWEGAAWDDWRNDIGGPGRLSKSGVGWLRLSGNNDFAGLTVRQGVLELTGNNTYAAEVTGGALIVNGSLGSDQTLAVRSGGILAGSGRIVGNARIEGVVSPGNSIGTLSVQGDYTQAAGSIYDAELSAGGQSDLISVSGKATLEGGTLVVHHAPGQYLLGQSFNLLSADGGVSGQFAALDQTAFSPFLKFGLSYAANQVGVAVTRGASLASAAQTYNQRAAAAAADQLAIDQGIPQPLTQLFPAQAVAALDSLSGEGHASLRSIMVDDQRHIRDAALARARAGRGAFAADADGESSQGAWVELIKSGGTLDGDGNAARNEYNGSATLVGYDYRFDGGWRIGVLGGTGRSDSNDDRLDKGRVKSRHIGIYTGQNWGGFGLSAGFTFARQDVDLERRIGFNGFSDRTRGSYDADSKQGFVEGGYRFNAGAWEFEPYAQFAQVRVSSDGFQETGGAAALTGRGADSRVNLSTVGLRFNVNLKGSQQDDSWLSLRGGLGRRHASGDLNPETSVAWRGANAFTVQGAPLADDATLLEAGIAARLSANGLLELNYSGQIADEAHDHGINARYSLRF</sequence>
<dbReference type="InterPro" id="IPR034061">
    <property type="entry name" value="Peptidases_S8_Autotransporter"/>
</dbReference>
<evidence type="ECO:0000256" key="2">
    <source>
        <dbReference type="ARBA" id="ARBA00022670"/>
    </source>
</evidence>
<evidence type="ECO:0000256" key="3">
    <source>
        <dbReference type="ARBA" id="ARBA00022729"/>
    </source>
</evidence>
<keyword evidence="9" id="KW-1185">Reference proteome</keyword>
<dbReference type="InterPro" id="IPR036709">
    <property type="entry name" value="Autotransporte_beta_dom_sf"/>
</dbReference>
<dbReference type="GO" id="GO:0006508">
    <property type="term" value="P:proteolysis"/>
    <property type="evidence" value="ECO:0007669"/>
    <property type="project" value="UniProtKB-KW"/>
</dbReference>
<evidence type="ECO:0000256" key="5">
    <source>
        <dbReference type="ARBA" id="ARBA00022825"/>
    </source>
</evidence>
<evidence type="ECO:0000259" key="7">
    <source>
        <dbReference type="PROSITE" id="PS51208"/>
    </source>
</evidence>
<dbReference type="SMART" id="SM00869">
    <property type="entry name" value="Autotransporter"/>
    <property type="match status" value="1"/>
</dbReference>
<dbReference type="CDD" id="cd04848">
    <property type="entry name" value="Peptidases_S8_Autotransporter_serine_protease_like"/>
    <property type="match status" value="1"/>
</dbReference>
<dbReference type="PANTHER" id="PTHR43806:SF11">
    <property type="entry name" value="CEREVISIN-RELATED"/>
    <property type="match status" value="1"/>
</dbReference>
<feature type="active site" description="Charge relay system" evidence="6">
    <location>
        <position position="417"/>
    </location>
</feature>
<dbReference type="GO" id="GO:0004252">
    <property type="term" value="F:serine-type endopeptidase activity"/>
    <property type="evidence" value="ECO:0007669"/>
    <property type="project" value="UniProtKB-UniRule"/>
</dbReference>
<name>A0A108UBZ0_9GAMM</name>
<organism evidence="8 9">
    <name type="scientific">Lysobacter capsici AZ78</name>
    <dbReference type="NCBI Taxonomy" id="1444315"/>
    <lineage>
        <taxon>Bacteria</taxon>
        <taxon>Pseudomonadati</taxon>
        <taxon>Pseudomonadota</taxon>
        <taxon>Gammaproteobacteria</taxon>
        <taxon>Lysobacterales</taxon>
        <taxon>Lysobacteraceae</taxon>
        <taxon>Lysobacter</taxon>
    </lineage>
</organism>
<reference evidence="8 9" key="1">
    <citation type="journal article" date="2014" name="Genome Announc.">
        <title>Draft Genome Sequence of Lysobacter capsici AZ78, a Bacterium Antagonistic to Plant-Pathogenic Oomycetes.</title>
        <authorList>
            <person name="Puopolo G."/>
            <person name="Sonego P."/>
            <person name="Engelen K."/>
            <person name="Pertot I."/>
        </authorList>
    </citation>
    <scope>NUCLEOTIDE SEQUENCE [LARGE SCALE GENOMIC DNA]</scope>
    <source>
        <strain evidence="8 9">AZ78</strain>
    </source>
</reference>
<dbReference type="PRINTS" id="PR00723">
    <property type="entry name" value="SUBTILISIN"/>
</dbReference>
<dbReference type="EMBL" id="JAJA02000001">
    <property type="protein sequence ID" value="KWS06244.1"/>
    <property type="molecule type" value="Genomic_DNA"/>
</dbReference>
<dbReference type="InterPro" id="IPR023828">
    <property type="entry name" value="Peptidase_S8_Ser-AS"/>
</dbReference>
<dbReference type="InterPro" id="IPR050131">
    <property type="entry name" value="Peptidase_S8_subtilisin-like"/>
</dbReference>
<evidence type="ECO:0000313" key="8">
    <source>
        <dbReference type="EMBL" id="KWS06244.1"/>
    </source>
</evidence>
<dbReference type="Proteomes" id="UP000023435">
    <property type="component" value="Unassembled WGS sequence"/>
</dbReference>
<dbReference type="InterPro" id="IPR006315">
    <property type="entry name" value="OM_autotransptr_brl_dom"/>
</dbReference>
<protein>
    <submittedName>
        <fullName evidence="8">Serine protease</fullName>
    </submittedName>
</protein>